<proteinExistence type="predicted"/>
<dbReference type="EMBL" id="RBLJ01000004">
    <property type="protein sequence ID" value="RKS56782.1"/>
    <property type="molecule type" value="Genomic_DNA"/>
</dbReference>
<comment type="caution">
    <text evidence="1">The sequence shown here is derived from an EMBL/GenBank/DDBJ whole genome shotgun (WGS) entry which is preliminary data.</text>
</comment>
<gene>
    <name evidence="1" type="ORF">BDD30_3409</name>
</gene>
<accession>A0ABX9SI55</accession>
<evidence type="ECO:0000313" key="2">
    <source>
        <dbReference type="Proteomes" id="UP000280955"/>
    </source>
</evidence>
<sequence>MAVNLCVLNGIITGLGQPSDSFRHGWKKFAFGEHISVASTHAIRLISYQDILEISNEYSVIQKFLSGT</sequence>
<name>A0ABX9SI55_9GAMM</name>
<keyword evidence="2" id="KW-1185">Reference proteome</keyword>
<dbReference type="Proteomes" id="UP000280955">
    <property type="component" value="Unassembled WGS sequence"/>
</dbReference>
<reference evidence="1 2" key="1">
    <citation type="submission" date="2018-10" db="EMBL/GenBank/DDBJ databases">
        <title>Genomic Encyclopedia of Archaeal and Bacterial Type Strains, Phase II (KMG-II): from individual species to whole genera.</title>
        <authorList>
            <person name="Goeker M."/>
        </authorList>
    </citation>
    <scope>NUCLEOTIDE SEQUENCE [LARGE SCALE GENOMIC DNA]</scope>
    <source>
        <strain evidence="1 2">DSM 15149</strain>
    </source>
</reference>
<evidence type="ECO:0000313" key="1">
    <source>
        <dbReference type="EMBL" id="RKS56782.1"/>
    </source>
</evidence>
<organism evidence="1 2">
    <name type="scientific">Photorhabdus asymbiotica</name>
    <dbReference type="NCBI Taxonomy" id="291112"/>
    <lineage>
        <taxon>Bacteria</taxon>
        <taxon>Pseudomonadati</taxon>
        <taxon>Pseudomonadota</taxon>
        <taxon>Gammaproteobacteria</taxon>
        <taxon>Enterobacterales</taxon>
        <taxon>Morganellaceae</taxon>
        <taxon>Photorhabdus</taxon>
    </lineage>
</organism>
<protein>
    <submittedName>
        <fullName evidence="1">Uncharacterized protein</fullName>
    </submittedName>
</protein>
<dbReference type="RefSeq" id="WP_041382050.1">
    <property type="nucleotide sequence ID" value="NC_012962.1"/>
</dbReference>